<dbReference type="CDD" id="cd06173">
    <property type="entry name" value="MFS_MefA_like"/>
    <property type="match status" value="1"/>
</dbReference>
<reference evidence="8 9" key="1">
    <citation type="submission" date="2018-08" db="EMBL/GenBank/DDBJ databases">
        <title>Recombination of ecologically and evolutionarily significant loci maintains genetic cohesion in the Pseudomonas syringae species complex.</title>
        <authorList>
            <person name="Dillon M."/>
            <person name="Thakur S."/>
            <person name="Almeida R.N.D."/>
            <person name="Weir B.S."/>
            <person name="Guttman D.S."/>
        </authorList>
    </citation>
    <scope>NUCLEOTIDE SEQUENCE [LARGE SCALE GENOMIC DNA]</scope>
    <source>
        <strain evidence="8 9">ICMP 11281</strain>
    </source>
</reference>
<evidence type="ECO:0000256" key="6">
    <source>
        <dbReference type="ARBA" id="ARBA00023136"/>
    </source>
</evidence>
<feature type="transmembrane region" description="Helical" evidence="7">
    <location>
        <begin position="171"/>
        <end position="188"/>
    </location>
</feature>
<evidence type="ECO:0000256" key="1">
    <source>
        <dbReference type="ARBA" id="ARBA00004651"/>
    </source>
</evidence>
<keyword evidence="4 7" id="KW-0812">Transmembrane</keyword>
<dbReference type="Gene3D" id="1.20.1250.20">
    <property type="entry name" value="MFS general substrate transporter like domains"/>
    <property type="match status" value="1"/>
</dbReference>
<dbReference type="PANTHER" id="PTHR23513:SF9">
    <property type="entry name" value="ENTEROBACTIN EXPORTER ENTS"/>
    <property type="match status" value="1"/>
</dbReference>
<name>A0A3M6C1S6_PSEYM</name>
<keyword evidence="3" id="KW-1003">Cell membrane</keyword>
<dbReference type="Pfam" id="PF07690">
    <property type="entry name" value="MFS_1"/>
    <property type="match status" value="1"/>
</dbReference>
<dbReference type="InterPro" id="IPR011701">
    <property type="entry name" value="MFS"/>
</dbReference>
<evidence type="ECO:0000256" key="7">
    <source>
        <dbReference type="SAM" id="Phobius"/>
    </source>
</evidence>
<dbReference type="PANTHER" id="PTHR23513">
    <property type="entry name" value="INTEGRAL MEMBRANE EFFLUX PROTEIN-RELATED"/>
    <property type="match status" value="1"/>
</dbReference>
<keyword evidence="5 7" id="KW-1133">Transmembrane helix</keyword>
<evidence type="ECO:0000313" key="9">
    <source>
        <dbReference type="Proteomes" id="UP000271631"/>
    </source>
</evidence>
<dbReference type="SUPFAM" id="SSF103473">
    <property type="entry name" value="MFS general substrate transporter"/>
    <property type="match status" value="1"/>
</dbReference>
<evidence type="ECO:0000256" key="4">
    <source>
        <dbReference type="ARBA" id="ARBA00022692"/>
    </source>
</evidence>
<dbReference type="InterPro" id="IPR036259">
    <property type="entry name" value="MFS_trans_sf"/>
</dbReference>
<dbReference type="GO" id="GO:0005886">
    <property type="term" value="C:plasma membrane"/>
    <property type="evidence" value="ECO:0007669"/>
    <property type="project" value="UniProtKB-SubCell"/>
</dbReference>
<organism evidence="8 9">
    <name type="scientific">Pseudomonas syringae pv. maculicola</name>
    <dbReference type="NCBI Taxonomy" id="59511"/>
    <lineage>
        <taxon>Bacteria</taxon>
        <taxon>Pseudomonadati</taxon>
        <taxon>Pseudomonadota</taxon>
        <taxon>Gammaproteobacteria</taxon>
        <taxon>Pseudomonadales</taxon>
        <taxon>Pseudomonadaceae</taxon>
        <taxon>Pseudomonas</taxon>
    </lineage>
</organism>
<dbReference type="EMBL" id="RBUQ01000142">
    <property type="protein sequence ID" value="RMV37508.1"/>
    <property type="molecule type" value="Genomic_DNA"/>
</dbReference>
<dbReference type="AlphaFoldDB" id="A0A3M6C1S6"/>
<protein>
    <submittedName>
        <fullName evidence="8">Putative Macrolide efflux protein</fullName>
    </submittedName>
</protein>
<proteinExistence type="predicted"/>
<dbReference type="GO" id="GO:0022857">
    <property type="term" value="F:transmembrane transporter activity"/>
    <property type="evidence" value="ECO:0007669"/>
    <property type="project" value="InterPro"/>
</dbReference>
<dbReference type="Proteomes" id="UP000271631">
    <property type="component" value="Unassembled WGS sequence"/>
</dbReference>
<keyword evidence="2" id="KW-0813">Transport</keyword>
<sequence>MALSNRPEIIYTADGHSLPNSDNSDLGSNWQVRFWMIFSGQTLSPIGSGLTQFVLLWWITDTTGSLAALATAGVVALLPQALISPLGGIFADRYSRRVLMIATDMISALCMSILIVLFLTERVELWHIYWMMFVRSAMQAFQTPAASASVAMLVPRSFLPRAAGLSQAMQGISLVAAAPLGALAISMIPLGWALSIDVVTALLGCLPLLRYRIPQASNSNRTGLSTLRKL</sequence>
<evidence type="ECO:0000256" key="3">
    <source>
        <dbReference type="ARBA" id="ARBA00022475"/>
    </source>
</evidence>
<evidence type="ECO:0000256" key="5">
    <source>
        <dbReference type="ARBA" id="ARBA00022989"/>
    </source>
</evidence>
<feature type="transmembrane region" description="Helical" evidence="7">
    <location>
        <begin position="66"/>
        <end position="91"/>
    </location>
</feature>
<gene>
    <name evidence="8" type="ORF">ALP13_02999</name>
</gene>
<feature type="transmembrane region" description="Helical" evidence="7">
    <location>
        <begin position="34"/>
        <end position="60"/>
    </location>
</feature>
<keyword evidence="6 7" id="KW-0472">Membrane</keyword>
<comment type="subcellular location">
    <subcellularLocation>
        <location evidence="1">Cell membrane</location>
        <topology evidence="1">Multi-pass membrane protein</topology>
    </subcellularLocation>
</comment>
<evidence type="ECO:0000256" key="2">
    <source>
        <dbReference type="ARBA" id="ARBA00022448"/>
    </source>
</evidence>
<comment type="caution">
    <text evidence="8">The sequence shown here is derived from an EMBL/GenBank/DDBJ whole genome shotgun (WGS) entry which is preliminary data.</text>
</comment>
<evidence type="ECO:0000313" key="8">
    <source>
        <dbReference type="EMBL" id="RMV37508.1"/>
    </source>
</evidence>
<feature type="transmembrane region" description="Helical" evidence="7">
    <location>
        <begin position="140"/>
        <end position="159"/>
    </location>
</feature>
<feature type="transmembrane region" description="Helical" evidence="7">
    <location>
        <begin position="98"/>
        <end position="120"/>
    </location>
</feature>
<accession>A0A3M6C1S6</accession>
<dbReference type="RefSeq" id="WP_375233332.1">
    <property type="nucleotide sequence ID" value="NZ_RBUQ01000142.1"/>
</dbReference>